<dbReference type="PANTHER" id="PTHR22746">
    <property type="entry name" value="RAB6A-GEF COMPLEX PARTNER PROTEIN 1"/>
    <property type="match status" value="1"/>
</dbReference>
<keyword evidence="2" id="KW-0472">Membrane</keyword>
<dbReference type="GO" id="GO:0042147">
    <property type="term" value="P:retrograde transport, endosome to Golgi"/>
    <property type="evidence" value="ECO:0007669"/>
    <property type="project" value="TreeGrafter"/>
</dbReference>
<evidence type="ECO:0000256" key="2">
    <source>
        <dbReference type="ARBA" id="ARBA00023136"/>
    </source>
</evidence>
<sequence>MFDGSEAVISNLSDSADSKFVATIQLDAYPVHFSAVNGTVSVVECGNVSKLLITQEVLIPVILESAFNSSLEKAMKFAKKYSNTAFFTPSLETLLYKAVTGDSPTTNSLTDVISLILTFPLNFNAIVAGCARKIETKYWPKLFEA</sequence>
<evidence type="ECO:0000259" key="4">
    <source>
        <dbReference type="Pfam" id="PF07064"/>
    </source>
</evidence>
<protein>
    <recommendedName>
        <fullName evidence="3">Protein RIC1 homolog</fullName>
    </recommendedName>
</protein>
<dbReference type="EMBL" id="JRES01000114">
    <property type="protein sequence ID" value="KNC34047.1"/>
    <property type="molecule type" value="Genomic_DNA"/>
</dbReference>
<dbReference type="GO" id="GO:0000139">
    <property type="term" value="C:Golgi membrane"/>
    <property type="evidence" value="ECO:0007669"/>
    <property type="project" value="TreeGrafter"/>
</dbReference>
<dbReference type="InterPro" id="IPR040096">
    <property type="entry name" value="Ric1"/>
</dbReference>
<evidence type="ECO:0000313" key="6">
    <source>
        <dbReference type="Proteomes" id="UP000037069"/>
    </source>
</evidence>
<comment type="subcellular location">
    <subcellularLocation>
        <location evidence="1">Membrane</location>
    </subcellularLocation>
</comment>
<dbReference type="GO" id="GO:0005829">
    <property type="term" value="C:cytosol"/>
    <property type="evidence" value="ECO:0007669"/>
    <property type="project" value="TreeGrafter"/>
</dbReference>
<dbReference type="Pfam" id="PF07064">
    <property type="entry name" value="RIC1"/>
    <property type="match status" value="1"/>
</dbReference>
<keyword evidence="6" id="KW-1185">Reference proteome</keyword>
<evidence type="ECO:0000313" key="5">
    <source>
        <dbReference type="EMBL" id="KNC34047.1"/>
    </source>
</evidence>
<comment type="caution">
    <text evidence="5">The sequence shown here is derived from an EMBL/GenBank/DDBJ whole genome shotgun (WGS) entry which is preliminary data.</text>
</comment>
<evidence type="ECO:0000256" key="1">
    <source>
        <dbReference type="ARBA" id="ARBA00004370"/>
    </source>
</evidence>
<dbReference type="GO" id="GO:0034066">
    <property type="term" value="C:Ric1-Rgp1 guanyl-nucleotide exchange factor complex"/>
    <property type="evidence" value="ECO:0007669"/>
    <property type="project" value="InterPro"/>
</dbReference>
<dbReference type="Proteomes" id="UP000037069">
    <property type="component" value="Unassembled WGS sequence"/>
</dbReference>
<name>A0A0L0CPE5_LUCCU</name>
<accession>A0A0L0CPE5</accession>
<dbReference type="InterPro" id="IPR009771">
    <property type="entry name" value="RIC1_C"/>
</dbReference>
<dbReference type="PANTHER" id="PTHR22746:SF10">
    <property type="entry name" value="GUANINE NUCLEOTIDE EXCHANGE FACTOR SUBUNIT RIC1"/>
    <property type="match status" value="1"/>
</dbReference>
<feature type="non-terminal residue" evidence="5">
    <location>
        <position position="145"/>
    </location>
</feature>
<dbReference type="GO" id="GO:0006886">
    <property type="term" value="P:intracellular protein transport"/>
    <property type="evidence" value="ECO:0007669"/>
    <property type="project" value="InterPro"/>
</dbReference>
<reference evidence="5 6" key="1">
    <citation type="journal article" date="2015" name="Nat. Commun.">
        <title>Lucilia cuprina genome unlocks parasitic fly biology to underpin future interventions.</title>
        <authorList>
            <person name="Anstead C.A."/>
            <person name="Korhonen P.K."/>
            <person name="Young N.D."/>
            <person name="Hall R.S."/>
            <person name="Jex A.R."/>
            <person name="Murali S.C."/>
            <person name="Hughes D.S."/>
            <person name="Lee S.F."/>
            <person name="Perry T."/>
            <person name="Stroehlein A.J."/>
            <person name="Ansell B.R."/>
            <person name="Breugelmans B."/>
            <person name="Hofmann A."/>
            <person name="Qu J."/>
            <person name="Dugan S."/>
            <person name="Lee S.L."/>
            <person name="Chao H."/>
            <person name="Dinh H."/>
            <person name="Han Y."/>
            <person name="Doddapaneni H.V."/>
            <person name="Worley K.C."/>
            <person name="Muzny D.M."/>
            <person name="Ioannidis P."/>
            <person name="Waterhouse R.M."/>
            <person name="Zdobnov E.M."/>
            <person name="James P.J."/>
            <person name="Bagnall N.H."/>
            <person name="Kotze A.C."/>
            <person name="Gibbs R.A."/>
            <person name="Richards S."/>
            <person name="Batterham P."/>
            <person name="Gasser R.B."/>
        </authorList>
    </citation>
    <scope>NUCLEOTIDE SEQUENCE [LARGE SCALE GENOMIC DNA]</scope>
    <source>
        <strain evidence="5 6">LS</strain>
        <tissue evidence="5">Full body</tissue>
    </source>
</reference>
<dbReference type="AlphaFoldDB" id="A0A0L0CPE5"/>
<evidence type="ECO:0000256" key="3">
    <source>
        <dbReference type="ARBA" id="ARBA00029879"/>
    </source>
</evidence>
<feature type="domain" description="RIC1 C-terminal alpha solenoid region" evidence="4">
    <location>
        <begin position="69"/>
        <end position="144"/>
    </location>
</feature>
<organism evidence="5 6">
    <name type="scientific">Lucilia cuprina</name>
    <name type="common">Green bottle fly</name>
    <name type="synonym">Australian sheep blowfly</name>
    <dbReference type="NCBI Taxonomy" id="7375"/>
    <lineage>
        <taxon>Eukaryota</taxon>
        <taxon>Metazoa</taxon>
        <taxon>Ecdysozoa</taxon>
        <taxon>Arthropoda</taxon>
        <taxon>Hexapoda</taxon>
        <taxon>Insecta</taxon>
        <taxon>Pterygota</taxon>
        <taxon>Neoptera</taxon>
        <taxon>Endopterygota</taxon>
        <taxon>Diptera</taxon>
        <taxon>Brachycera</taxon>
        <taxon>Muscomorpha</taxon>
        <taxon>Oestroidea</taxon>
        <taxon>Calliphoridae</taxon>
        <taxon>Luciliinae</taxon>
        <taxon>Lucilia</taxon>
    </lineage>
</organism>
<gene>
    <name evidence="5" type="ORF">FF38_07743</name>
</gene>
<proteinExistence type="predicted"/>